<feature type="region of interest" description="Disordered" evidence="1">
    <location>
        <begin position="1"/>
        <end position="86"/>
    </location>
</feature>
<dbReference type="EMBL" id="CAACVG010009938">
    <property type="protein sequence ID" value="VEN54551.1"/>
    <property type="molecule type" value="Genomic_DNA"/>
</dbReference>
<feature type="compositionally biased region" description="Low complexity" evidence="1">
    <location>
        <begin position="69"/>
        <end position="84"/>
    </location>
</feature>
<proteinExistence type="predicted"/>
<evidence type="ECO:0000313" key="3">
    <source>
        <dbReference type="Proteomes" id="UP000410492"/>
    </source>
</evidence>
<dbReference type="AlphaFoldDB" id="A0A653D303"/>
<name>A0A653D303_CALMS</name>
<dbReference type="Gene3D" id="3.30.40.190">
    <property type="match status" value="1"/>
</dbReference>
<keyword evidence="3" id="KW-1185">Reference proteome</keyword>
<gene>
    <name evidence="2" type="ORF">CALMAC_LOCUS13999</name>
</gene>
<feature type="compositionally biased region" description="Basic and acidic residues" evidence="1">
    <location>
        <begin position="32"/>
        <end position="61"/>
    </location>
</feature>
<evidence type="ECO:0000256" key="1">
    <source>
        <dbReference type="SAM" id="MobiDB-lite"/>
    </source>
</evidence>
<dbReference type="Pfam" id="PF16786">
    <property type="entry name" value="RecA_dep_nuc"/>
    <property type="match status" value="1"/>
</dbReference>
<accession>A0A653D303</accession>
<organism evidence="2 3">
    <name type="scientific">Callosobruchus maculatus</name>
    <name type="common">Southern cowpea weevil</name>
    <name type="synonym">Pulse bruchid</name>
    <dbReference type="NCBI Taxonomy" id="64391"/>
    <lineage>
        <taxon>Eukaryota</taxon>
        <taxon>Metazoa</taxon>
        <taxon>Ecdysozoa</taxon>
        <taxon>Arthropoda</taxon>
        <taxon>Hexapoda</taxon>
        <taxon>Insecta</taxon>
        <taxon>Pterygota</taxon>
        <taxon>Neoptera</taxon>
        <taxon>Endopterygota</taxon>
        <taxon>Coleoptera</taxon>
        <taxon>Polyphaga</taxon>
        <taxon>Cucujiformia</taxon>
        <taxon>Chrysomeloidea</taxon>
        <taxon>Chrysomelidae</taxon>
        <taxon>Bruchinae</taxon>
        <taxon>Bruchini</taxon>
        <taxon>Callosobruchus</taxon>
    </lineage>
</organism>
<sequence>MKLKLSDPAWQAQQQEKKRAAADRALKRHREKIASPEYRDKCREKLQLQQDKAREKAREKASIQTQAISSPRRSSSRGLKGRSPTAEEKRYQEAIAKLPCAACALHGVYSPVIVLHHIDGRTAPDAHKKVLPLCNWHHQYAAPIEMRHKHPWLVPVHADGITGGKSEFTRLNASEAALLAIVYNQCNFLT</sequence>
<dbReference type="InterPro" id="IPR031875">
    <property type="entry name" value="RecA_dep_nuc"/>
</dbReference>
<evidence type="ECO:0000313" key="2">
    <source>
        <dbReference type="EMBL" id="VEN54551.1"/>
    </source>
</evidence>
<evidence type="ECO:0008006" key="4">
    <source>
        <dbReference type="Google" id="ProtNLM"/>
    </source>
</evidence>
<feature type="compositionally biased region" description="Basic and acidic residues" evidence="1">
    <location>
        <begin position="15"/>
        <end position="25"/>
    </location>
</feature>
<dbReference type="Proteomes" id="UP000410492">
    <property type="component" value="Unassembled WGS sequence"/>
</dbReference>
<reference evidence="2 3" key="1">
    <citation type="submission" date="2019-01" db="EMBL/GenBank/DDBJ databases">
        <authorList>
            <person name="Sayadi A."/>
        </authorList>
    </citation>
    <scope>NUCLEOTIDE SEQUENCE [LARGE SCALE GENOMIC DNA]</scope>
</reference>
<protein>
    <recommendedName>
        <fullName evidence="4">Recombinase</fullName>
    </recommendedName>
</protein>